<sequence>MTTSFVDKVGDAMFDDIVSMAQDLKKSNLGFRNTWQKVKELDPVSIKRTLSNAAMGIGGIGLVDIPIVASFAKLMGHSNASIISTSIGASAAVATIGALGYFMAMKFDNEALDSLPRVLKEIVKNANDEDKISQIVNGMESHELAGLTEYTAKHHGSEITASNKPKLK</sequence>
<keyword evidence="1" id="KW-0812">Transmembrane</keyword>
<keyword evidence="1" id="KW-0472">Membrane</keyword>
<proteinExistence type="predicted"/>
<feature type="transmembrane region" description="Helical" evidence="1">
    <location>
        <begin position="82"/>
        <end position="104"/>
    </location>
</feature>
<evidence type="ECO:0000256" key="1">
    <source>
        <dbReference type="SAM" id="Phobius"/>
    </source>
</evidence>
<dbReference type="EMBL" id="PYNF01000002">
    <property type="protein sequence ID" value="PSV00920.1"/>
    <property type="molecule type" value="Genomic_DNA"/>
</dbReference>
<feature type="transmembrane region" description="Helical" evidence="1">
    <location>
        <begin position="53"/>
        <end position="76"/>
    </location>
</feature>
<dbReference type="AlphaFoldDB" id="A0A2T3KM93"/>
<accession>A0A2T3KM93</accession>
<name>A0A2T3KM93_9GAMM</name>
<dbReference type="RefSeq" id="WP_107288647.1">
    <property type="nucleotide sequence ID" value="NZ_PYNF01000002.1"/>
</dbReference>
<evidence type="ECO:0000313" key="2">
    <source>
        <dbReference type="EMBL" id="PSV00920.1"/>
    </source>
</evidence>
<dbReference type="Proteomes" id="UP000241426">
    <property type="component" value="Unassembled WGS sequence"/>
</dbReference>
<comment type="caution">
    <text evidence="2">The sequence shown here is derived from an EMBL/GenBank/DDBJ whole genome shotgun (WGS) entry which is preliminary data.</text>
</comment>
<reference evidence="2 3" key="1">
    <citation type="submission" date="2018-01" db="EMBL/GenBank/DDBJ databases">
        <title>Whole genome sequencing of Histamine producing bacteria.</title>
        <authorList>
            <person name="Butler K."/>
        </authorList>
    </citation>
    <scope>NUCLEOTIDE SEQUENCE [LARGE SCALE GENOMIC DNA]</scope>
    <source>
        <strain evidence="2 3">FS-7.2</strain>
    </source>
</reference>
<evidence type="ECO:0000313" key="3">
    <source>
        <dbReference type="Proteomes" id="UP000241426"/>
    </source>
</evidence>
<organism evidence="2 3">
    <name type="scientific">Photobacterium kishitanii</name>
    <dbReference type="NCBI Taxonomy" id="318456"/>
    <lineage>
        <taxon>Bacteria</taxon>
        <taxon>Pseudomonadati</taxon>
        <taxon>Pseudomonadota</taxon>
        <taxon>Gammaproteobacteria</taxon>
        <taxon>Vibrionales</taxon>
        <taxon>Vibrionaceae</taxon>
        <taxon>Photobacterium</taxon>
    </lineage>
</organism>
<gene>
    <name evidence="2" type="ORF">C9J27_02515</name>
</gene>
<protein>
    <submittedName>
        <fullName evidence="2">Uncharacterized protein</fullName>
    </submittedName>
</protein>
<keyword evidence="1" id="KW-1133">Transmembrane helix</keyword>